<keyword evidence="2" id="KW-1185">Reference proteome</keyword>
<evidence type="ECO:0000313" key="2">
    <source>
        <dbReference type="Proteomes" id="UP000620366"/>
    </source>
</evidence>
<name>A0A926DG59_9FIRM</name>
<dbReference type="Proteomes" id="UP000620366">
    <property type="component" value="Unassembled WGS sequence"/>
</dbReference>
<dbReference type="EMBL" id="JACRSP010000006">
    <property type="protein sequence ID" value="MBC8537251.1"/>
    <property type="molecule type" value="Genomic_DNA"/>
</dbReference>
<sequence length="152" mass="18632">MEMKNRYYDIIEEYYRPLAEKFGLKLVYLEQRDYRQGNPFLLVGKDFVLKFYTFDYVKLYYYKKGSNGKYHRRDIVNLIALSCADRERSKVRYIDDDIRDALILQALTLQNYWKSLLMGDRNWIAEFNRCPWHHEEDVTLDDEIEMLRPYLK</sequence>
<evidence type="ECO:0000313" key="1">
    <source>
        <dbReference type="EMBL" id="MBC8537251.1"/>
    </source>
</evidence>
<gene>
    <name evidence="1" type="ORF">H8695_11185</name>
</gene>
<organism evidence="1 2">
    <name type="scientific">Feifania hominis</name>
    <dbReference type="NCBI Taxonomy" id="2763660"/>
    <lineage>
        <taxon>Bacteria</taxon>
        <taxon>Bacillati</taxon>
        <taxon>Bacillota</taxon>
        <taxon>Clostridia</taxon>
        <taxon>Eubacteriales</taxon>
        <taxon>Feifaniaceae</taxon>
        <taxon>Feifania</taxon>
    </lineage>
</organism>
<dbReference type="AlphaFoldDB" id="A0A926DG59"/>
<accession>A0A926DG59</accession>
<comment type="caution">
    <text evidence="1">The sequence shown here is derived from an EMBL/GenBank/DDBJ whole genome shotgun (WGS) entry which is preliminary data.</text>
</comment>
<proteinExistence type="predicted"/>
<protein>
    <submittedName>
        <fullName evidence="1">Uncharacterized protein</fullName>
    </submittedName>
</protein>
<reference evidence="1" key="1">
    <citation type="submission" date="2020-08" db="EMBL/GenBank/DDBJ databases">
        <title>Genome public.</title>
        <authorList>
            <person name="Liu C."/>
            <person name="Sun Q."/>
        </authorList>
    </citation>
    <scope>NUCLEOTIDE SEQUENCE</scope>
    <source>
        <strain evidence="1">BX7</strain>
    </source>
</reference>